<accession>A0AAN5CK19</accession>
<organism evidence="1 2">
    <name type="scientific">Pristionchus mayeri</name>
    <dbReference type="NCBI Taxonomy" id="1317129"/>
    <lineage>
        <taxon>Eukaryota</taxon>
        <taxon>Metazoa</taxon>
        <taxon>Ecdysozoa</taxon>
        <taxon>Nematoda</taxon>
        <taxon>Chromadorea</taxon>
        <taxon>Rhabditida</taxon>
        <taxon>Rhabditina</taxon>
        <taxon>Diplogasteromorpha</taxon>
        <taxon>Diplogasteroidea</taxon>
        <taxon>Neodiplogasteridae</taxon>
        <taxon>Pristionchus</taxon>
    </lineage>
</organism>
<protein>
    <submittedName>
        <fullName evidence="1">Uncharacterized protein</fullName>
    </submittedName>
</protein>
<feature type="non-terminal residue" evidence="1">
    <location>
        <position position="1"/>
    </location>
</feature>
<name>A0AAN5CK19_9BILA</name>
<dbReference type="Proteomes" id="UP001328107">
    <property type="component" value="Unassembled WGS sequence"/>
</dbReference>
<evidence type="ECO:0000313" key="2">
    <source>
        <dbReference type="Proteomes" id="UP001328107"/>
    </source>
</evidence>
<proteinExistence type="predicted"/>
<keyword evidence="2" id="KW-1185">Reference proteome</keyword>
<reference evidence="2" key="1">
    <citation type="submission" date="2022-10" db="EMBL/GenBank/DDBJ databases">
        <title>Genome assembly of Pristionchus species.</title>
        <authorList>
            <person name="Yoshida K."/>
            <person name="Sommer R.J."/>
        </authorList>
    </citation>
    <scope>NUCLEOTIDE SEQUENCE [LARGE SCALE GENOMIC DNA]</scope>
    <source>
        <strain evidence="2">RS5460</strain>
    </source>
</reference>
<dbReference type="AlphaFoldDB" id="A0AAN5CK19"/>
<evidence type="ECO:0000313" key="1">
    <source>
        <dbReference type="EMBL" id="GMR45876.1"/>
    </source>
</evidence>
<comment type="caution">
    <text evidence="1">The sequence shown here is derived from an EMBL/GenBank/DDBJ whole genome shotgun (WGS) entry which is preliminary data.</text>
</comment>
<gene>
    <name evidence="1" type="ORF">PMAYCL1PPCAC_16071</name>
</gene>
<dbReference type="EMBL" id="BTRK01000004">
    <property type="protein sequence ID" value="GMR45876.1"/>
    <property type="molecule type" value="Genomic_DNA"/>
</dbReference>
<sequence>RYRVQGFVRTSVVETGHLLAGSLVGALAGVSLDVGLHASGGAVVVIGASLPGGVERVSGLQSGLSAVLVVGRLDLVVSAGERSDVHLASDGLASRFLVADALEAVGGQRGSDKRGENDENLHV</sequence>